<feature type="domain" description="Epg5-like TPR" evidence="5">
    <location>
        <begin position="858"/>
        <end position="1026"/>
    </location>
</feature>
<evidence type="ECO:0000259" key="5">
    <source>
        <dbReference type="Pfam" id="PF26573"/>
    </source>
</evidence>
<feature type="compositionally biased region" description="Polar residues" evidence="3">
    <location>
        <begin position="265"/>
        <end position="284"/>
    </location>
</feature>
<dbReference type="Pfam" id="PF26573">
    <property type="entry name" value="TPR_Epg5_2"/>
    <property type="match status" value="1"/>
</dbReference>
<organism evidence="6 7">
    <name type="scientific">Oikopleura dioica</name>
    <name type="common">Tunicate</name>
    <dbReference type="NCBI Taxonomy" id="34765"/>
    <lineage>
        <taxon>Eukaryota</taxon>
        <taxon>Metazoa</taxon>
        <taxon>Chordata</taxon>
        <taxon>Tunicata</taxon>
        <taxon>Appendicularia</taxon>
        <taxon>Copelata</taxon>
        <taxon>Oikopleuridae</taxon>
        <taxon>Oikopleura</taxon>
    </lineage>
</organism>
<evidence type="ECO:0000256" key="2">
    <source>
        <dbReference type="ARBA" id="ARBA00023006"/>
    </source>
</evidence>
<comment type="similarity">
    <text evidence="1">Belongs to the EPG5 family.</text>
</comment>
<reference evidence="6 7" key="1">
    <citation type="submission" date="2021-04" db="EMBL/GenBank/DDBJ databases">
        <authorList>
            <person name="Bliznina A."/>
        </authorList>
    </citation>
    <scope>NUCLEOTIDE SEQUENCE [LARGE SCALE GENOMIC DNA]</scope>
</reference>
<dbReference type="Pfam" id="PF26103">
    <property type="entry name" value="TPR_Epg5"/>
    <property type="match status" value="1"/>
</dbReference>
<feature type="domain" description="Epg5-like central TPR repeats" evidence="4">
    <location>
        <begin position="1285"/>
        <end position="1440"/>
    </location>
</feature>
<keyword evidence="2" id="KW-0072">Autophagy</keyword>
<dbReference type="InterPro" id="IPR059030">
    <property type="entry name" value="TPR_Epg5_mid"/>
</dbReference>
<dbReference type="PANTHER" id="PTHR31139:SF4">
    <property type="entry name" value="ECTOPIC P GRANULES PROTEIN 5 HOMOLOG"/>
    <property type="match status" value="1"/>
</dbReference>
<dbReference type="Proteomes" id="UP001158576">
    <property type="component" value="Chromosome PAR"/>
</dbReference>
<evidence type="ECO:0000259" key="4">
    <source>
        <dbReference type="Pfam" id="PF26103"/>
    </source>
</evidence>
<name>A0ABN7S5J9_OIKDI</name>
<sequence length="2075" mass="234677">MSSFTEEERANFLADFERKYEETDETIDEKIKNVVRWMGESHSAEENLKDNDEEAEHVFAKIHRTRNSQISVSAVCGCGKTVEGKRCFEKCHYSNSNERKLRGLLGNAREWLKEKISFNQAQASEAVSSLRFELELKENEENQVFWKKINSIVRNSEKLQAIGLSEQLKSWFVRLVLAQRSHFSLQDESQILFILTKLPDGWVTSWAAKLAMVRLPIEPDPGLIQHYLFLVELVLCCFKTERSLSSTPIQENKEEEENSPEEQLRNQNSTSATPSVGSNSSETFSVLEDEEILGGPFDPESPPKDPAEPITKPSLGPSDLIELTRQLRLSEAIELDVIDSNALIDIFCRSLEIYSASSAYSQYCSVICSYLECVFVPFSEREDGVATNEDFNRAEAQLANLHQTELSNYIRAASCFLRKIDYHDEEIPDEMVALVSPLISVMVRVSFVLSATKQDLLDIRQDIFGMLIDHHPPILSLLIIFFCDSIEEIGLAGISFFENLPSEDWIPGSNDISIIKDLISNNPYDSPRSKLGQVLLKCINFGYSDGETNIDLATHHAIANICVTESLKISETNHKRKLLSRTQETLGLAKLKLQYLTLMNSTISKLLLNKYLRDDFKEFNQNEAVAVESSRNPLLGSAAVKSSEDLASAYILCISNGENDLNNIISCGNRCIEKPESGILGLRLLEIALKMVYSMENSSLQEHQANLSSFILKTMEYSADQCQALVSHLIMTFDGFSAFLIQVLFSSPSNIESTGAIGILDTILKYHLSYPANNSAEKVRCSIRKSLKEYVSPPLNSPTSPKTKWQSFASAFSRVGFTQNDLDIKIPKNSSTVVKLEVFQQLENLFRDPSLGHLPLSHAIREELLENPSKSIEEISQDIFNRFKIQAPLSSLPIYLIGELLLSTPFNDPYLPSLVFSFLVLYLQEIQETAIGHRYFDVHPFVEMISNLRKRLVEASEFHTDSVSQGPQVVGVSSGQTSLASLLWTAALWLEEPRVHDARSELVYLPPQYGPDLLMKIRSGDNSDWKPLIEAVNYQQKLIASAKQWVSLFSLPTRTLDFCYLTKTRRPILLESPQNNHLVEGLTGADENFPTKEMLLAADIPAICRPLISEVILAADWQTSSLAELTQLDINYLEVLPDLYQNVSHVIEITASCGTGFRGHSCQAPARVPVEIQLRTKIPEVFNTLSSNRNRYQEIRTNWSNPQRWVNLGHVAYTLNRMCEILADAYENAILETDKEQARKQGEALFFSIVTAVTPSVTAFAPCSRIVVDLVEKLAGMFCSETASFQHLDVSIRYPTLAPILAPYFHPNAQQDDFGEMYTLVMQRLNRGHTSFAFSLLSKFNISEYAARCDENQVADLISTLKSGLFSLAGDTEGETNVDFDTPHSDESRELVKDILTRHACDVLLTNPNISAETILQTFLHVTTQGDGFDNAWVRICTTLYKFESGMIRSDVIDDVIKLIFGHFANTRHEEDFFSSGPWPAVLPTIAQILLTLMDLLLVGDSESAIQEHLELTFMAIEPFLKPKEDGKHFLWPIADQTKDFWDLLMTQYIKCASISELFAQRHFLLNLLDMITFKEMDLNYVHNLTNILEKFSFAELVPTSEVVEKLSSALALDNTHLSYLVSLISAGINWAAFFYSDDDDSQTMAFLFKILLELVSDRFPLHKLQIINPLLLSWPELPWEKLTNDFLKHNFPDLPSKIGLESFVHPTSCHQKALLLIREVFLNGEGNSTEEDQERRRIWLGTVARCVKRSGISKKDDSVLTRIPQYLTDQLQWAITGIPLNEMDELANSNVWGELVHIINYDNSLVEYFVQAIRMETDLLKLRLYITTSNRIVKDPACQMMLMESAIHKAMTLGHGLALLQGTLCTLPFHGRDELRTTLCLTESFLTPLILLQEQLRPNLPVSTKVKLISQNAFYVKDAKPRKPSEWKLACFLYQIVRLTLSLWTTDKEDGNLQVFVHNDLLNLLGSFFYADTGSVLLNMIGLSSASEPSIEFQLFVKALQELVSNYCKGLNRENLQEFALLGIQSTKFCQHEDFVSQLCDLIERPSVENTDEITRCWARLTDHHLASFYLDNP</sequence>
<dbReference type="PANTHER" id="PTHR31139">
    <property type="entry name" value="ECTOPIC P GRANULES PROTEIN 5 HOMOLOG"/>
    <property type="match status" value="1"/>
</dbReference>
<accession>A0ABN7S5J9</accession>
<evidence type="ECO:0000313" key="7">
    <source>
        <dbReference type="Proteomes" id="UP001158576"/>
    </source>
</evidence>
<protein>
    <submittedName>
        <fullName evidence="6">Oidioi.mRNA.OKI2018_I69.PAR.g12892.t1.cds</fullName>
    </submittedName>
</protein>
<feature type="region of interest" description="Disordered" evidence="3">
    <location>
        <begin position="246"/>
        <end position="317"/>
    </location>
</feature>
<keyword evidence="7" id="KW-1185">Reference proteome</keyword>
<evidence type="ECO:0000256" key="1">
    <source>
        <dbReference type="ARBA" id="ARBA00010948"/>
    </source>
</evidence>
<evidence type="ECO:0000313" key="6">
    <source>
        <dbReference type="EMBL" id="CAG5091158.1"/>
    </source>
</evidence>
<gene>
    <name evidence="6" type="ORF">OKIOD_LOCUS4450</name>
</gene>
<dbReference type="InterPro" id="IPR051436">
    <property type="entry name" value="Autophagy-related_EPG5"/>
</dbReference>
<dbReference type="EMBL" id="OU015568">
    <property type="protein sequence ID" value="CAG5091158.1"/>
    <property type="molecule type" value="Genomic_DNA"/>
</dbReference>
<dbReference type="InterPro" id="IPR058750">
    <property type="entry name" value="TPR_Epg5"/>
</dbReference>
<proteinExistence type="inferred from homology"/>
<evidence type="ECO:0000256" key="3">
    <source>
        <dbReference type="SAM" id="MobiDB-lite"/>
    </source>
</evidence>